<accession>A0A9Q6ZIW5</accession>
<name>A0A9Q6ZIW5_MYROD</name>
<organism evidence="1 2">
    <name type="scientific">Myroides odoratus</name>
    <name type="common">Flavobacterium odoratum</name>
    <dbReference type="NCBI Taxonomy" id="256"/>
    <lineage>
        <taxon>Bacteria</taxon>
        <taxon>Pseudomonadati</taxon>
        <taxon>Bacteroidota</taxon>
        <taxon>Flavobacteriia</taxon>
        <taxon>Flavobacteriales</taxon>
        <taxon>Flavobacteriaceae</taxon>
        <taxon>Myroides</taxon>
    </lineage>
</organism>
<proteinExistence type="predicted"/>
<protein>
    <submittedName>
        <fullName evidence="1">Uncharacterized protein</fullName>
    </submittedName>
</protein>
<evidence type="ECO:0000313" key="2">
    <source>
        <dbReference type="Proteomes" id="UP000596202"/>
    </source>
</evidence>
<evidence type="ECO:0000313" key="1">
    <source>
        <dbReference type="EMBL" id="QQU01199.1"/>
    </source>
</evidence>
<dbReference type="AlphaFoldDB" id="A0A9Q6ZIW5"/>
<gene>
    <name evidence="1" type="ORF">I6I88_05460</name>
</gene>
<dbReference type="GeneID" id="93527090"/>
<dbReference type="EMBL" id="CP068108">
    <property type="protein sequence ID" value="QQU01199.1"/>
    <property type="molecule type" value="Genomic_DNA"/>
</dbReference>
<sequence>MLKGKYCIFQNPVNKLFEHGGNDIVGVYADYKTAHSHCTILSYQTPV</sequence>
<dbReference type="RefSeq" id="WP_002991568.1">
    <property type="nucleotide sequence ID" value="NZ_CP068108.1"/>
</dbReference>
<reference evidence="1 2" key="1">
    <citation type="submission" date="2021-01" db="EMBL/GenBank/DDBJ databases">
        <title>FDA dAtabase for Regulatory Grade micrObial Sequences (FDA-ARGOS): Supporting development and validation of Infectious Disease Dx tests.</title>
        <authorList>
            <person name="Sproer C."/>
            <person name="Gronow S."/>
            <person name="Severitt S."/>
            <person name="Schroder I."/>
            <person name="Tallon L."/>
            <person name="Sadzewicz L."/>
            <person name="Zhao X."/>
            <person name="Boylan J."/>
            <person name="Ott S."/>
            <person name="Bowen H."/>
            <person name="Vavikolanu K."/>
            <person name="Mehta A."/>
            <person name="Aluvathingal J."/>
            <person name="Nadendla S."/>
            <person name="Lowell S."/>
            <person name="Myers T."/>
            <person name="Yan Y."/>
            <person name="Sichtig H."/>
        </authorList>
    </citation>
    <scope>NUCLEOTIDE SEQUENCE [LARGE SCALE GENOMIC DNA]</scope>
    <source>
        <strain evidence="1 2">FDAARGOS_1131</strain>
    </source>
</reference>
<dbReference type="Proteomes" id="UP000596202">
    <property type="component" value="Chromosome"/>
</dbReference>